<name>D1AIG9_SEBTE</name>
<evidence type="ECO:0000313" key="1">
    <source>
        <dbReference type="EMBL" id="ACZ08553.1"/>
    </source>
</evidence>
<dbReference type="HOGENOM" id="CLU_082089_1_0_0"/>
<reference evidence="2" key="1">
    <citation type="submission" date="2009-09" db="EMBL/GenBank/DDBJ databases">
        <title>The complete chromosome of Sebaldella termitidis ATCC 33386.</title>
        <authorList>
            <consortium name="US DOE Joint Genome Institute (JGI-PGF)"/>
            <person name="Lucas S."/>
            <person name="Copeland A."/>
            <person name="Lapidus A."/>
            <person name="Glavina del Rio T."/>
            <person name="Dalin E."/>
            <person name="Tice H."/>
            <person name="Bruce D."/>
            <person name="Goodwin L."/>
            <person name="Pitluck S."/>
            <person name="Kyrpides N."/>
            <person name="Mavromatis K."/>
            <person name="Ivanova N."/>
            <person name="Mikhailova N."/>
            <person name="Sims D."/>
            <person name="Meincke L."/>
            <person name="Brettin T."/>
            <person name="Detter J.C."/>
            <person name="Han C."/>
            <person name="Larimer F."/>
            <person name="Land M."/>
            <person name="Hauser L."/>
            <person name="Markowitz V."/>
            <person name="Cheng J.F."/>
            <person name="Hugenholtz P."/>
            <person name="Woyke T."/>
            <person name="Wu D."/>
            <person name="Eisen J.A."/>
        </authorList>
    </citation>
    <scope>NUCLEOTIDE SEQUENCE [LARGE SCALE GENOMIC DNA]</scope>
    <source>
        <strain evidence="2">ATCC 33386 / NCTC 11300</strain>
    </source>
</reference>
<proteinExistence type="predicted"/>
<dbReference type="AlphaFoldDB" id="D1AIG9"/>
<dbReference type="NCBIfam" id="TIGR03309">
    <property type="entry name" value="matur_yqeB"/>
    <property type="match status" value="1"/>
</dbReference>
<protein>
    <submittedName>
        <fullName evidence="1">Selenium-dependent molybdenum hydroxylase system protein, YqeB family</fullName>
    </submittedName>
</protein>
<organism evidence="1 2">
    <name type="scientific">Sebaldella termitidis (strain ATCC 33386 / NCTC 11300)</name>
    <dbReference type="NCBI Taxonomy" id="526218"/>
    <lineage>
        <taxon>Bacteria</taxon>
        <taxon>Fusobacteriati</taxon>
        <taxon>Fusobacteriota</taxon>
        <taxon>Fusobacteriia</taxon>
        <taxon>Fusobacteriales</taxon>
        <taxon>Leptotrichiaceae</taxon>
        <taxon>Sebaldella</taxon>
    </lineage>
</organism>
<sequence>MHENLVIVRGGGDIASGSIEKLHKCGFNVLVLEVENPSSIRRKVCYGEAVYTGEMEIEGIKSKKIKYLDEINKMFEERVIPVLIDPMAECTQILNPVALVDGILAKKNYGTNRGMAPVTIALGPGFTAGKDVDIVIETMRGHNLGRLIYEGEAMTNTGVPGNIGGFTKERVIYSEYEGVINNIHEIGDIVKKGDILAKIGGNEVYASIDGVLRGMIRDGFYVTKKFKIADIDPRKDEQKNCFTISDKSRSIGGAVLEAVISSMKKKGFHLF</sequence>
<dbReference type="EMBL" id="CP001739">
    <property type="protein sequence ID" value="ACZ08553.1"/>
    <property type="molecule type" value="Genomic_DNA"/>
</dbReference>
<accession>D1AIG9</accession>
<dbReference type="STRING" id="526218.Sterm_1695"/>
<dbReference type="RefSeq" id="WP_012861149.1">
    <property type="nucleotide sequence ID" value="NC_013517.1"/>
</dbReference>
<dbReference type="eggNOG" id="COG3608">
    <property type="taxonomic scope" value="Bacteria"/>
</dbReference>
<reference evidence="1 2" key="2">
    <citation type="journal article" date="2010" name="Stand. Genomic Sci.">
        <title>Complete genome sequence of Sebaldella termitidis type strain (NCTC 11300).</title>
        <authorList>
            <person name="Harmon-Smith M."/>
            <person name="Celia L."/>
            <person name="Chertkov O."/>
            <person name="Lapidus A."/>
            <person name="Copeland A."/>
            <person name="Glavina Del Rio T."/>
            <person name="Nolan M."/>
            <person name="Lucas S."/>
            <person name="Tice H."/>
            <person name="Cheng J.F."/>
            <person name="Han C."/>
            <person name="Detter J.C."/>
            <person name="Bruce D."/>
            <person name="Goodwin L."/>
            <person name="Pitluck S."/>
            <person name="Pati A."/>
            <person name="Liolios K."/>
            <person name="Ivanova N."/>
            <person name="Mavromatis K."/>
            <person name="Mikhailova N."/>
            <person name="Chen A."/>
            <person name="Palaniappan K."/>
            <person name="Land M."/>
            <person name="Hauser L."/>
            <person name="Chang Y.J."/>
            <person name="Jeffries C.D."/>
            <person name="Brettin T."/>
            <person name="Goker M."/>
            <person name="Beck B."/>
            <person name="Bristow J."/>
            <person name="Eisen J.A."/>
            <person name="Markowitz V."/>
            <person name="Hugenholtz P."/>
            <person name="Kyrpides N.C."/>
            <person name="Klenk H.P."/>
            <person name="Chen F."/>
        </authorList>
    </citation>
    <scope>NUCLEOTIDE SEQUENCE [LARGE SCALE GENOMIC DNA]</scope>
    <source>
        <strain evidence="2">ATCC 33386 / NCTC 11300</strain>
    </source>
</reference>
<evidence type="ECO:0000313" key="2">
    <source>
        <dbReference type="Proteomes" id="UP000000845"/>
    </source>
</evidence>
<gene>
    <name evidence="1" type="ordered locus">Sterm_1695</name>
</gene>
<dbReference type="Proteomes" id="UP000000845">
    <property type="component" value="Chromosome"/>
</dbReference>
<dbReference type="InterPro" id="IPR017695">
    <property type="entry name" value="Se-dep_Mo_hydrolase_YqeB"/>
</dbReference>
<dbReference type="KEGG" id="str:Sterm_1695"/>
<keyword evidence="2" id="KW-1185">Reference proteome</keyword>